<reference evidence="4 5" key="1">
    <citation type="submission" date="2024-08" db="EMBL/GenBank/DDBJ databases">
        <authorList>
            <person name="Cucini C."/>
            <person name="Frati F."/>
        </authorList>
    </citation>
    <scope>NUCLEOTIDE SEQUENCE [LARGE SCALE GENOMIC DNA]</scope>
</reference>
<sequence length="380" mass="44607">MPSSKRRLKDKRVFQSRFHCRKLNLTPAQLDPDSLAKRVALNHLTEFPALPHPSPDSVSSFKITEELLNPLTILPLKDKTFWFIDEEPKLQEMSQILQTKTVIGVDVEVDHEYSYFPIITLIQISCDTHDFVVDATTLFRFIAPCLSPIFLDNSIIKLVFGQCDIRELKRDFGLYFSAVIDVQLVHQWVAGDSYQIGLDNFTKIYLDKEVDKTHQGFTFKLRPLPDYALEYARNDSNLLLECWEVLKKRHKEYLLNNYKYEIINEVIMKPFRFPKSVNGAGRQFSKCIKHKMHGPKRDEFAKRYFNPFKTVWNWRQNFGQKHDRPTHEMLNPEKLLRLAVQQPKNVEELEDVVSGARYWEPEWKESLLEAIALGETRETT</sequence>
<comment type="subcellular location">
    <subcellularLocation>
        <location evidence="1">Nucleus</location>
    </subcellularLocation>
</comment>
<dbReference type="InterPro" id="IPR036397">
    <property type="entry name" value="RNaseH_sf"/>
</dbReference>
<evidence type="ECO:0000313" key="4">
    <source>
        <dbReference type="EMBL" id="CAL8143326.1"/>
    </source>
</evidence>
<dbReference type="SUPFAM" id="SSF53098">
    <property type="entry name" value="Ribonuclease H-like"/>
    <property type="match status" value="1"/>
</dbReference>
<accession>A0ABP1S3R8</accession>
<name>A0ABP1S3R8_9HEXA</name>
<dbReference type="PROSITE" id="PS50967">
    <property type="entry name" value="HRDC"/>
    <property type="match status" value="1"/>
</dbReference>
<keyword evidence="2" id="KW-0539">Nucleus</keyword>
<gene>
    <name evidence="4" type="ORF">ODALV1_LOCUS29466</name>
</gene>
<dbReference type="Pfam" id="PF01612">
    <property type="entry name" value="DNA_pol_A_exo1"/>
    <property type="match status" value="1"/>
</dbReference>
<dbReference type="Proteomes" id="UP001642540">
    <property type="component" value="Unassembled WGS sequence"/>
</dbReference>
<dbReference type="Gene3D" id="3.30.420.10">
    <property type="entry name" value="Ribonuclease H-like superfamily/Ribonuclease H"/>
    <property type="match status" value="1"/>
</dbReference>
<dbReference type="PANTHER" id="PTHR12124:SF47">
    <property type="entry name" value="EXOSOME COMPONENT 10"/>
    <property type="match status" value="1"/>
</dbReference>
<keyword evidence="5" id="KW-1185">Reference proteome</keyword>
<evidence type="ECO:0000256" key="2">
    <source>
        <dbReference type="ARBA" id="ARBA00023242"/>
    </source>
</evidence>
<organism evidence="4 5">
    <name type="scientific">Orchesella dallaii</name>
    <dbReference type="NCBI Taxonomy" id="48710"/>
    <lineage>
        <taxon>Eukaryota</taxon>
        <taxon>Metazoa</taxon>
        <taxon>Ecdysozoa</taxon>
        <taxon>Arthropoda</taxon>
        <taxon>Hexapoda</taxon>
        <taxon>Collembola</taxon>
        <taxon>Entomobryomorpha</taxon>
        <taxon>Entomobryoidea</taxon>
        <taxon>Orchesellidae</taxon>
        <taxon>Orchesellinae</taxon>
        <taxon>Orchesella</taxon>
    </lineage>
</organism>
<dbReference type="PANTHER" id="PTHR12124">
    <property type="entry name" value="POLYMYOSITIS/SCLERODERMA AUTOANTIGEN-RELATED"/>
    <property type="match status" value="1"/>
</dbReference>
<evidence type="ECO:0000313" key="5">
    <source>
        <dbReference type="Proteomes" id="UP001642540"/>
    </source>
</evidence>
<evidence type="ECO:0000259" key="3">
    <source>
        <dbReference type="PROSITE" id="PS50967"/>
    </source>
</evidence>
<feature type="domain" description="HRDC" evidence="3">
    <location>
        <begin position="301"/>
        <end position="380"/>
    </location>
</feature>
<dbReference type="InterPro" id="IPR045092">
    <property type="entry name" value="Rrp6-like"/>
</dbReference>
<dbReference type="EMBL" id="CAXLJM020000154">
    <property type="protein sequence ID" value="CAL8143326.1"/>
    <property type="molecule type" value="Genomic_DNA"/>
</dbReference>
<dbReference type="InterPro" id="IPR002562">
    <property type="entry name" value="3'-5'_exonuclease_dom"/>
</dbReference>
<evidence type="ECO:0000256" key="1">
    <source>
        <dbReference type="ARBA" id="ARBA00004123"/>
    </source>
</evidence>
<dbReference type="InterPro" id="IPR044876">
    <property type="entry name" value="HRDC_dom_sf"/>
</dbReference>
<dbReference type="InterPro" id="IPR010997">
    <property type="entry name" value="HRDC-like_sf"/>
</dbReference>
<comment type="caution">
    <text evidence="4">The sequence shown here is derived from an EMBL/GenBank/DDBJ whole genome shotgun (WGS) entry which is preliminary data.</text>
</comment>
<dbReference type="SUPFAM" id="SSF47819">
    <property type="entry name" value="HRDC-like"/>
    <property type="match status" value="1"/>
</dbReference>
<dbReference type="InterPro" id="IPR002121">
    <property type="entry name" value="HRDC_dom"/>
</dbReference>
<protein>
    <recommendedName>
        <fullName evidence="3">HRDC domain-containing protein</fullName>
    </recommendedName>
</protein>
<dbReference type="InterPro" id="IPR012337">
    <property type="entry name" value="RNaseH-like_sf"/>
</dbReference>
<dbReference type="Gene3D" id="1.10.150.80">
    <property type="entry name" value="HRDC domain"/>
    <property type="match status" value="1"/>
</dbReference>
<proteinExistence type="predicted"/>
<dbReference type="SMART" id="SM00474">
    <property type="entry name" value="35EXOc"/>
    <property type="match status" value="1"/>
</dbReference>